<dbReference type="OrthoDB" id="10401166at2759"/>
<gene>
    <name evidence="2" type="ORF">EHS25_002344</name>
</gene>
<feature type="compositionally biased region" description="Polar residues" evidence="1">
    <location>
        <begin position="207"/>
        <end position="226"/>
    </location>
</feature>
<comment type="caution">
    <text evidence="2">The sequence shown here is derived from an EMBL/GenBank/DDBJ whole genome shotgun (WGS) entry which is preliminary data.</text>
</comment>
<sequence>MSDDSPVYIGNTTIIGGVVHRSAPTVPPLSSLLPTDFWTLSQQWNDTHPEQTTPTGRGQFMFNNTGGFSMGRNTTIHDNGLQMRRYMNNTLGWGPGSVPSEDGAVVTGTIRCYMDGQAASKAMQLRANDMPWKEALHHTMLLELGRSEEAEAFMSEYNARRSNPTSSLSNFYRLLNLARAADGEPPLPVPSSNVSQMQEDDGDAVSIASTADSDMSGMMTPSTGSESEGGVRTPPIEANDMGPMDVEMSGMMTPSTATESESGAMTPTTVEGDVEPAQMPHPPPMPAFSGPIFSGRRVGFGASDTRGTVSFTEPNGVWRTVPVRDDGMVESRDGLTITHPPGMRTYMEEIGLLPRSQDSEAAED</sequence>
<keyword evidence="3" id="KW-1185">Reference proteome</keyword>
<organism evidence="2 3">
    <name type="scientific">Saitozyma podzolica</name>
    <dbReference type="NCBI Taxonomy" id="1890683"/>
    <lineage>
        <taxon>Eukaryota</taxon>
        <taxon>Fungi</taxon>
        <taxon>Dikarya</taxon>
        <taxon>Basidiomycota</taxon>
        <taxon>Agaricomycotina</taxon>
        <taxon>Tremellomycetes</taxon>
        <taxon>Tremellales</taxon>
        <taxon>Trimorphomycetaceae</taxon>
        <taxon>Saitozyma</taxon>
    </lineage>
</organism>
<evidence type="ECO:0000313" key="2">
    <source>
        <dbReference type="EMBL" id="RSH89232.1"/>
    </source>
</evidence>
<feature type="region of interest" description="Disordered" evidence="1">
    <location>
        <begin position="182"/>
        <end position="233"/>
    </location>
</feature>
<name>A0A427YDU7_9TREE</name>
<dbReference type="EMBL" id="RSCD01000014">
    <property type="protein sequence ID" value="RSH89232.1"/>
    <property type="molecule type" value="Genomic_DNA"/>
</dbReference>
<proteinExistence type="predicted"/>
<evidence type="ECO:0000313" key="3">
    <source>
        <dbReference type="Proteomes" id="UP000279259"/>
    </source>
</evidence>
<protein>
    <submittedName>
        <fullName evidence="2">Uncharacterized protein</fullName>
    </submittedName>
</protein>
<dbReference type="Proteomes" id="UP000279259">
    <property type="component" value="Unassembled WGS sequence"/>
</dbReference>
<reference evidence="2 3" key="1">
    <citation type="submission" date="2018-11" db="EMBL/GenBank/DDBJ databases">
        <title>Genome sequence of Saitozyma podzolica DSM 27192.</title>
        <authorList>
            <person name="Aliyu H."/>
            <person name="Gorte O."/>
            <person name="Ochsenreither K."/>
        </authorList>
    </citation>
    <scope>NUCLEOTIDE SEQUENCE [LARGE SCALE GENOMIC DNA]</scope>
    <source>
        <strain evidence="2 3">DSM 27192</strain>
    </source>
</reference>
<evidence type="ECO:0000256" key="1">
    <source>
        <dbReference type="SAM" id="MobiDB-lite"/>
    </source>
</evidence>
<dbReference type="AlphaFoldDB" id="A0A427YDU7"/>
<accession>A0A427YDU7</accession>